<dbReference type="OrthoDB" id="2941032at2"/>
<dbReference type="RefSeq" id="WP_066240450.1">
    <property type="nucleotide sequence ID" value="NZ_LRFC01000021.1"/>
</dbReference>
<evidence type="ECO:0000313" key="2">
    <source>
        <dbReference type="Proteomes" id="UP000076567"/>
    </source>
</evidence>
<gene>
    <name evidence="1" type="ORF">AWM68_20345</name>
</gene>
<organism evidence="1 2">
    <name type="scientific">Fictibacillus phosphorivorans</name>
    <dbReference type="NCBI Taxonomy" id="1221500"/>
    <lineage>
        <taxon>Bacteria</taxon>
        <taxon>Bacillati</taxon>
        <taxon>Bacillota</taxon>
        <taxon>Bacilli</taxon>
        <taxon>Bacillales</taxon>
        <taxon>Fictibacillaceae</taxon>
        <taxon>Fictibacillus</taxon>
    </lineage>
</organism>
<dbReference type="Proteomes" id="UP000076567">
    <property type="component" value="Unassembled WGS sequence"/>
</dbReference>
<dbReference type="EMBL" id="LRFC01000021">
    <property type="protein sequence ID" value="KZE66716.1"/>
    <property type="molecule type" value="Genomic_DNA"/>
</dbReference>
<comment type="caution">
    <text evidence="1">The sequence shown here is derived from an EMBL/GenBank/DDBJ whole genome shotgun (WGS) entry which is preliminary data.</text>
</comment>
<keyword evidence="2" id="KW-1185">Reference proteome</keyword>
<name>A0A163RFN8_9BACL</name>
<dbReference type="AlphaFoldDB" id="A0A163RFN8"/>
<proteinExistence type="predicted"/>
<evidence type="ECO:0000313" key="1">
    <source>
        <dbReference type="EMBL" id="KZE66716.1"/>
    </source>
</evidence>
<reference evidence="2" key="1">
    <citation type="submission" date="2016-01" db="EMBL/GenBank/DDBJ databases">
        <title>Draft genome of Chromobacterium sp. F49.</title>
        <authorList>
            <person name="Hong K.W."/>
        </authorList>
    </citation>
    <scope>NUCLEOTIDE SEQUENCE [LARGE SCALE GENOMIC DNA]</scope>
    <source>
        <strain evidence="2">P7IIIA</strain>
    </source>
</reference>
<sequence>MSRKYEVEIPHLYLELTRGYSTRGTMFKRYVMSYIERNFPDYKFIKIEGMKALCERKGQEGHEER</sequence>
<accession>A0A163RFN8</accession>
<protein>
    <submittedName>
        <fullName evidence="1">Uncharacterized protein</fullName>
    </submittedName>
</protein>